<dbReference type="SMART" id="SM00066">
    <property type="entry name" value="GAL4"/>
    <property type="match status" value="1"/>
</dbReference>
<dbReference type="GO" id="GO:0000976">
    <property type="term" value="F:transcription cis-regulatory region binding"/>
    <property type="evidence" value="ECO:0007669"/>
    <property type="project" value="TreeGrafter"/>
</dbReference>
<sequence length="539" mass="61115">MAQPGSRGCWTCRDRRVRCDRTLPHCRACARSKRQCQGYGLRLSWPRERDPKRFIVGPAPVTSTKSRWRPGVGDTSGGDDEGCASFQSNKSYWFVHTGAEDVEVYHDLVASRSDLHSWQRFVRLQWPRFPLNSPLIWSSLELGDLGKPLMQYFYTIAYTAIPTFSAYSTTIRGLLVRMAFSNNGLPAQALRYGMLALASVHRNEDVSISMRYKGLALRALANSTDEVARSAGEAARHVAAVMLLSSLYMQACFMTGNEWISYLAGARELTKKSRFALMVHDSDDISELMDWVYHQDVFSRFSSFHWRRGYGNPHRRLDEVPEYQPYAHPLQAPKPNRKILSLFHDVFDAMKYQPLTASGMGLTQDEELARLLDLQEQVRNAKYVEQCPPRSGTLDVMETEDELARRDLVDMPAVFELYRLAALTCLARTGESRFGLPAKIDGLLEDALGIMRRMETCQRQFPVLVLGTQAKTEPQRRAVVDLLDRTTDALTGRTMACLKRSVEVSWVQMDLHADQDLILDFSQLMRTLCGNCSSVPNLA</sequence>
<keyword evidence="5" id="KW-1185">Reference proteome</keyword>
<dbReference type="InterPro" id="IPR036864">
    <property type="entry name" value="Zn2-C6_fun-type_DNA-bd_sf"/>
</dbReference>
<dbReference type="InterPro" id="IPR001138">
    <property type="entry name" value="Zn2Cys6_DnaBD"/>
</dbReference>
<evidence type="ECO:0000256" key="1">
    <source>
        <dbReference type="ARBA" id="ARBA00004123"/>
    </source>
</evidence>
<feature type="domain" description="Zn(2)-C6 fungal-type" evidence="3">
    <location>
        <begin position="8"/>
        <end position="36"/>
    </location>
</feature>
<evidence type="ECO:0000313" key="5">
    <source>
        <dbReference type="Proteomes" id="UP000756346"/>
    </source>
</evidence>
<dbReference type="OrthoDB" id="5130013at2759"/>
<comment type="subcellular location">
    <subcellularLocation>
        <location evidence="1">Nucleus</location>
    </subcellularLocation>
</comment>
<keyword evidence="2" id="KW-0539">Nucleus</keyword>
<proteinExistence type="predicted"/>
<organism evidence="4 5">
    <name type="scientific">Microdochium trichocladiopsis</name>
    <dbReference type="NCBI Taxonomy" id="1682393"/>
    <lineage>
        <taxon>Eukaryota</taxon>
        <taxon>Fungi</taxon>
        <taxon>Dikarya</taxon>
        <taxon>Ascomycota</taxon>
        <taxon>Pezizomycotina</taxon>
        <taxon>Sordariomycetes</taxon>
        <taxon>Xylariomycetidae</taxon>
        <taxon>Xylariales</taxon>
        <taxon>Microdochiaceae</taxon>
        <taxon>Microdochium</taxon>
    </lineage>
</organism>
<dbReference type="Pfam" id="PF00172">
    <property type="entry name" value="Zn_clus"/>
    <property type="match status" value="1"/>
</dbReference>
<dbReference type="GO" id="GO:0005634">
    <property type="term" value="C:nucleus"/>
    <property type="evidence" value="ECO:0007669"/>
    <property type="project" value="UniProtKB-SubCell"/>
</dbReference>
<gene>
    <name evidence="4" type="ORF">B0I36DRAFT_312964</name>
</gene>
<dbReference type="Pfam" id="PF11951">
    <property type="entry name" value="Fungal_trans_2"/>
    <property type="match status" value="1"/>
</dbReference>
<name>A0A9P8YKF0_9PEZI</name>
<dbReference type="GO" id="GO:0045944">
    <property type="term" value="P:positive regulation of transcription by RNA polymerase II"/>
    <property type="evidence" value="ECO:0007669"/>
    <property type="project" value="TreeGrafter"/>
</dbReference>
<dbReference type="PANTHER" id="PTHR37534:SF39">
    <property type="entry name" value="TRANSCRIPTION FACTOR DOMAIN-CONTAINING PROTEIN"/>
    <property type="match status" value="1"/>
</dbReference>
<dbReference type="PROSITE" id="PS50048">
    <property type="entry name" value="ZN2_CY6_FUNGAL_2"/>
    <property type="match status" value="1"/>
</dbReference>
<dbReference type="Proteomes" id="UP000756346">
    <property type="component" value="Unassembled WGS sequence"/>
</dbReference>
<dbReference type="Gene3D" id="4.10.240.10">
    <property type="entry name" value="Zn(2)-C6 fungal-type DNA-binding domain"/>
    <property type="match status" value="1"/>
</dbReference>
<dbReference type="GO" id="GO:0008270">
    <property type="term" value="F:zinc ion binding"/>
    <property type="evidence" value="ECO:0007669"/>
    <property type="project" value="InterPro"/>
</dbReference>
<dbReference type="SUPFAM" id="SSF57701">
    <property type="entry name" value="Zn2/Cys6 DNA-binding domain"/>
    <property type="match status" value="1"/>
</dbReference>
<dbReference type="GeneID" id="70182113"/>
<evidence type="ECO:0000313" key="4">
    <source>
        <dbReference type="EMBL" id="KAH7041523.1"/>
    </source>
</evidence>
<dbReference type="EMBL" id="JAGTJQ010000001">
    <property type="protein sequence ID" value="KAH7041523.1"/>
    <property type="molecule type" value="Genomic_DNA"/>
</dbReference>
<dbReference type="InterPro" id="IPR021858">
    <property type="entry name" value="Fun_TF"/>
</dbReference>
<dbReference type="AlphaFoldDB" id="A0A9P8YKF0"/>
<dbReference type="RefSeq" id="XP_046019578.1">
    <property type="nucleotide sequence ID" value="XM_046152567.1"/>
</dbReference>
<evidence type="ECO:0000256" key="2">
    <source>
        <dbReference type="ARBA" id="ARBA00023242"/>
    </source>
</evidence>
<evidence type="ECO:0000259" key="3">
    <source>
        <dbReference type="PROSITE" id="PS50048"/>
    </source>
</evidence>
<dbReference type="PANTHER" id="PTHR37534">
    <property type="entry name" value="TRANSCRIPTIONAL ACTIVATOR PROTEIN UGA3"/>
    <property type="match status" value="1"/>
</dbReference>
<dbReference type="PROSITE" id="PS00463">
    <property type="entry name" value="ZN2_CY6_FUNGAL_1"/>
    <property type="match status" value="1"/>
</dbReference>
<reference evidence="4" key="1">
    <citation type="journal article" date="2021" name="Nat. Commun.">
        <title>Genetic determinants of endophytism in the Arabidopsis root mycobiome.</title>
        <authorList>
            <person name="Mesny F."/>
            <person name="Miyauchi S."/>
            <person name="Thiergart T."/>
            <person name="Pickel B."/>
            <person name="Atanasova L."/>
            <person name="Karlsson M."/>
            <person name="Huettel B."/>
            <person name="Barry K.W."/>
            <person name="Haridas S."/>
            <person name="Chen C."/>
            <person name="Bauer D."/>
            <person name="Andreopoulos W."/>
            <person name="Pangilinan J."/>
            <person name="LaButti K."/>
            <person name="Riley R."/>
            <person name="Lipzen A."/>
            <person name="Clum A."/>
            <person name="Drula E."/>
            <person name="Henrissat B."/>
            <person name="Kohler A."/>
            <person name="Grigoriev I.V."/>
            <person name="Martin F.M."/>
            <person name="Hacquard S."/>
        </authorList>
    </citation>
    <scope>NUCLEOTIDE SEQUENCE</scope>
    <source>
        <strain evidence="4">MPI-CAGE-CH-0230</strain>
    </source>
</reference>
<comment type="caution">
    <text evidence="4">The sequence shown here is derived from an EMBL/GenBank/DDBJ whole genome shotgun (WGS) entry which is preliminary data.</text>
</comment>
<accession>A0A9P8YKF0</accession>
<protein>
    <submittedName>
        <fullName evidence="4">Fungal-specific transcription factor domain-containing protein</fullName>
    </submittedName>
</protein>
<dbReference type="GO" id="GO:0000981">
    <property type="term" value="F:DNA-binding transcription factor activity, RNA polymerase II-specific"/>
    <property type="evidence" value="ECO:0007669"/>
    <property type="project" value="InterPro"/>
</dbReference>